<dbReference type="InterPro" id="IPR042177">
    <property type="entry name" value="Cell/Rod_1"/>
</dbReference>
<accession>A0A2W5EAH4</accession>
<evidence type="ECO:0000313" key="3">
    <source>
        <dbReference type="EMBL" id="PZP39978.1"/>
    </source>
</evidence>
<feature type="domain" description="Rod shape-determining protein MreC beta-barrel core" evidence="1">
    <location>
        <begin position="188"/>
        <end position="233"/>
    </location>
</feature>
<dbReference type="GO" id="GO:0005886">
    <property type="term" value="C:plasma membrane"/>
    <property type="evidence" value="ECO:0007669"/>
    <property type="project" value="TreeGrafter"/>
</dbReference>
<dbReference type="GO" id="GO:0008360">
    <property type="term" value="P:regulation of cell shape"/>
    <property type="evidence" value="ECO:0007669"/>
    <property type="project" value="InterPro"/>
</dbReference>
<proteinExistence type="predicted"/>
<dbReference type="InterPro" id="IPR007221">
    <property type="entry name" value="MreC"/>
</dbReference>
<feature type="non-terminal residue" evidence="3">
    <location>
        <position position="233"/>
    </location>
</feature>
<dbReference type="InterPro" id="IPR014982">
    <property type="entry name" value="GSCFA"/>
</dbReference>
<dbReference type="Gene3D" id="2.40.10.340">
    <property type="entry name" value="Rod shape-determining protein MreC, domain 1"/>
    <property type="match status" value="1"/>
</dbReference>
<comment type="caution">
    <text evidence="3">The sequence shown here is derived from an EMBL/GenBank/DDBJ whole genome shotgun (WGS) entry which is preliminary data.</text>
</comment>
<gene>
    <name evidence="3" type="ORF">DI598_19575</name>
</gene>
<feature type="domain" description="GSCFA" evidence="2">
    <location>
        <begin position="22"/>
        <end position="140"/>
    </location>
</feature>
<dbReference type="EMBL" id="QFOI01000631">
    <property type="protein sequence ID" value="PZP39978.1"/>
    <property type="molecule type" value="Genomic_DNA"/>
</dbReference>
<dbReference type="PANTHER" id="PTHR34138">
    <property type="entry name" value="CELL SHAPE-DETERMINING PROTEIN MREC"/>
    <property type="match status" value="1"/>
</dbReference>
<dbReference type="Proteomes" id="UP000249645">
    <property type="component" value="Unassembled WGS sequence"/>
</dbReference>
<organism evidence="3 4">
    <name type="scientific">Pseudopedobacter saltans</name>
    <dbReference type="NCBI Taxonomy" id="151895"/>
    <lineage>
        <taxon>Bacteria</taxon>
        <taxon>Pseudomonadati</taxon>
        <taxon>Bacteroidota</taxon>
        <taxon>Sphingobacteriia</taxon>
        <taxon>Sphingobacteriales</taxon>
        <taxon>Sphingobacteriaceae</taxon>
        <taxon>Pseudopedobacter</taxon>
    </lineage>
</organism>
<reference evidence="3 4" key="1">
    <citation type="submission" date="2017-11" db="EMBL/GenBank/DDBJ databases">
        <title>Infants hospitalized years apart are colonized by the same room-sourced microbial strains.</title>
        <authorList>
            <person name="Brooks B."/>
            <person name="Olm M.R."/>
            <person name="Firek B.A."/>
            <person name="Baker R."/>
            <person name="Thomas B.C."/>
            <person name="Morowitz M.J."/>
            <person name="Banfield J.F."/>
        </authorList>
    </citation>
    <scope>NUCLEOTIDE SEQUENCE [LARGE SCALE GENOMIC DNA]</scope>
    <source>
        <strain evidence="3">S2_009_000_R2_76</strain>
    </source>
</reference>
<dbReference type="InterPro" id="IPR055342">
    <property type="entry name" value="MreC_beta-barrel_core"/>
</dbReference>
<protein>
    <submittedName>
        <fullName evidence="3">Uncharacterized protein</fullName>
    </submittedName>
</protein>
<dbReference type="Pfam" id="PF04085">
    <property type="entry name" value="MreC"/>
    <property type="match status" value="1"/>
</dbReference>
<evidence type="ECO:0000313" key="4">
    <source>
        <dbReference type="Proteomes" id="UP000249645"/>
    </source>
</evidence>
<name>A0A2W5EAH4_9SPHI</name>
<dbReference type="AlphaFoldDB" id="A0A2W5EAH4"/>
<dbReference type="PANTHER" id="PTHR34138:SF1">
    <property type="entry name" value="CELL SHAPE-DETERMINING PROTEIN MREC"/>
    <property type="match status" value="1"/>
</dbReference>
<sequence>MQFQIPIHIPQLQPSISYEDNILLMGSCFTEHIGKFLEEDKFNIVQNPFGIVFDPETLSKSIVDLMEENYIDESELFQQDGIWHHWKFHSRYSGLDKAKVLEGMNESIKKGHDFLKKADWLILTLGTSYVYRLKETNQDLLSKNAELQNRVLVLESYIHKMSTDSIKTNAVLQDSLPHKHYDYIIGRVINNSISQVKNYITINGGSKNGLHSDMGVISQQGIVGIVRTVSDNY</sequence>
<evidence type="ECO:0000259" key="2">
    <source>
        <dbReference type="Pfam" id="PF08885"/>
    </source>
</evidence>
<evidence type="ECO:0000259" key="1">
    <source>
        <dbReference type="Pfam" id="PF04085"/>
    </source>
</evidence>
<dbReference type="Pfam" id="PF08885">
    <property type="entry name" value="GSCFA"/>
    <property type="match status" value="1"/>
</dbReference>